<proteinExistence type="predicted"/>
<dbReference type="Gene3D" id="3.40.1760.10">
    <property type="entry name" value="YfbM-like super family"/>
    <property type="match status" value="1"/>
</dbReference>
<dbReference type="InterPro" id="IPR015068">
    <property type="entry name" value="DUF1877"/>
</dbReference>
<dbReference type="RefSeq" id="WP_081200554.1">
    <property type="nucleotide sequence ID" value="NZ_FOCZ01000004.1"/>
</dbReference>
<evidence type="ECO:0000313" key="2">
    <source>
        <dbReference type="Proteomes" id="UP000192610"/>
    </source>
</evidence>
<dbReference type="Pfam" id="PF08974">
    <property type="entry name" value="DUF1877"/>
    <property type="match status" value="1"/>
</dbReference>
<protein>
    <recommendedName>
        <fullName evidence="3">DUF1877 domain-containing protein</fullName>
    </recommendedName>
</protein>
<dbReference type="Proteomes" id="UP000192610">
    <property type="component" value="Unassembled WGS sequence"/>
</dbReference>
<name>A0A1V9EPE8_9BACT</name>
<keyword evidence="2" id="KW-1185">Reference proteome</keyword>
<organism evidence="1 2">
    <name type="scientific">Niastella yeongjuensis</name>
    <dbReference type="NCBI Taxonomy" id="354355"/>
    <lineage>
        <taxon>Bacteria</taxon>
        <taxon>Pseudomonadati</taxon>
        <taxon>Bacteroidota</taxon>
        <taxon>Chitinophagia</taxon>
        <taxon>Chitinophagales</taxon>
        <taxon>Chitinophagaceae</taxon>
        <taxon>Niastella</taxon>
    </lineage>
</organism>
<dbReference type="SUPFAM" id="SSF111069">
    <property type="entry name" value="Hypothetical protein yfbM"/>
    <property type="match status" value="1"/>
</dbReference>
<dbReference type="AlphaFoldDB" id="A0A1V9EPE8"/>
<evidence type="ECO:0000313" key="1">
    <source>
        <dbReference type="EMBL" id="OQP48019.1"/>
    </source>
</evidence>
<comment type="caution">
    <text evidence="1">The sequence shown here is derived from an EMBL/GenBank/DDBJ whole genome shotgun (WGS) entry which is preliminary data.</text>
</comment>
<sequence>MSMNLELYTISDSDIRDIVEEPLRLEMLHYGQILDPEQLDDLEEPHKQSISGWLPKIKPDIFYIEGMFQSLHYLLTLETEWGLGAFPLNFLTGKRLDIGEIGWGKATFYYADEVKEITEALNGLNYDELRKRYNADFFNEKKIYPRGYTWMPTDEESLLDKLKEITEFFGNAKDNNLGIYRVLV</sequence>
<gene>
    <name evidence="1" type="ORF">A4H97_29725</name>
</gene>
<accession>A0A1V9EPE8</accession>
<dbReference type="EMBL" id="LVXG01000018">
    <property type="protein sequence ID" value="OQP48019.1"/>
    <property type="molecule type" value="Genomic_DNA"/>
</dbReference>
<evidence type="ECO:0008006" key="3">
    <source>
        <dbReference type="Google" id="ProtNLM"/>
    </source>
</evidence>
<dbReference type="OrthoDB" id="673530at2"/>
<dbReference type="InterPro" id="IPR035944">
    <property type="entry name" value="YfbM-like_sf"/>
</dbReference>
<reference evidence="2" key="1">
    <citation type="submission" date="2016-04" db="EMBL/GenBank/DDBJ databases">
        <authorList>
            <person name="Chen L."/>
            <person name="Zhuang W."/>
            <person name="Wang G."/>
        </authorList>
    </citation>
    <scope>NUCLEOTIDE SEQUENCE [LARGE SCALE GENOMIC DNA]</scope>
    <source>
        <strain evidence="2">17621</strain>
    </source>
</reference>